<keyword evidence="6" id="KW-0378">Hydrolase</keyword>
<dbReference type="Pfam" id="PF09810">
    <property type="entry name" value="Exo5"/>
    <property type="match status" value="1"/>
</dbReference>
<dbReference type="RefSeq" id="XP_037153409.1">
    <property type="nucleotide sequence ID" value="XM_037301775.1"/>
</dbReference>
<evidence type="ECO:0008006" key="10">
    <source>
        <dbReference type="Google" id="ProtNLM"/>
    </source>
</evidence>
<keyword evidence="6" id="KW-0269">Exonuclease</keyword>
<dbReference type="GO" id="GO:0045145">
    <property type="term" value="F:single-stranded DNA 5'-3' DNA exonuclease activity"/>
    <property type="evidence" value="ECO:0007669"/>
    <property type="project" value="InterPro"/>
</dbReference>
<dbReference type="GO" id="GO:0005634">
    <property type="term" value="C:nucleus"/>
    <property type="evidence" value="ECO:0007669"/>
    <property type="project" value="TreeGrafter"/>
</dbReference>
<comment type="caution">
    <text evidence="8">The sequence shown here is derived from an EMBL/GenBank/DDBJ whole genome shotgun (WGS) entry which is preliminary data.</text>
</comment>
<protein>
    <recommendedName>
        <fullName evidence="10">Exonuclease V</fullName>
    </recommendedName>
</protein>
<evidence type="ECO:0000256" key="4">
    <source>
        <dbReference type="ARBA" id="ARBA00022485"/>
    </source>
</evidence>
<dbReference type="PANTHER" id="PTHR14464">
    <property type="entry name" value="EXONUCLEASE V"/>
    <property type="match status" value="1"/>
</dbReference>
<comment type="subunit">
    <text evidence="3">Monomer.</text>
</comment>
<feature type="compositionally biased region" description="Basic and acidic residues" evidence="7">
    <location>
        <begin position="40"/>
        <end position="59"/>
    </location>
</feature>
<evidence type="ECO:0000256" key="3">
    <source>
        <dbReference type="ARBA" id="ARBA00011245"/>
    </source>
</evidence>
<accession>A0A8H6CJI8</accession>
<dbReference type="EMBL" id="JACCJB010000009">
    <property type="protein sequence ID" value="KAF6224349.1"/>
    <property type="molecule type" value="Genomic_DNA"/>
</dbReference>
<comment type="similarity">
    <text evidence="2">Belongs to the EXO5 family.</text>
</comment>
<name>A0A8H6CJI8_9LECA</name>
<evidence type="ECO:0000256" key="1">
    <source>
        <dbReference type="ARBA" id="ARBA00001966"/>
    </source>
</evidence>
<evidence type="ECO:0000256" key="7">
    <source>
        <dbReference type="SAM" id="MobiDB-lite"/>
    </source>
</evidence>
<proteinExistence type="inferred from homology"/>
<keyword evidence="4" id="KW-0004">4Fe-4S</keyword>
<feature type="region of interest" description="Disordered" evidence="7">
    <location>
        <begin position="1"/>
        <end position="125"/>
    </location>
</feature>
<keyword evidence="5" id="KW-0540">Nuclease</keyword>
<sequence length="518" mass="58764">MDMPVADQQDGFSDYGSEFTPDEEEILNGLLHQTPEQDDGPNRDPDFLLKDLKDEEGPRGARILRRQGQQSQEYPPLPLSKTRFTIQLDGDNNRSADIESRESRLKRESSVSIEAPLSPKPEVPDLRSPLERFRTKPKKALSVTDLISPSWCELQYWFTLTKHGKKRRTPAMKQGSAVHKVLEDQVHETVAVDITSKEEVWGLRIWNVIQGLKTLRKTGMTRELEIWGVLDGLVVNGVIDELSYICPEPELEEAEENREVAKKMPAADQRTITDFLGPSTLEGNGTGVLNKLRSALPEKTPKIYITDVKTRGTKSIPKAPSFRPTLMQLMLYHRILSDLATNKVNADVVFDRYELKADDLFSDGFIAQIGSLNEDDFLAMDSPLHMPEGPSLPSSQDSMTVLLAHNSLRKLWTLMIQEFARTFSAGAKSIGNVLKAEYRTPTDGAILGNKTFLYDDTVMQKYLDSEMRWWKGERAAEGVCVEEAYKCRTCDFFDECSWRRNKIEEATLKMRERKSSVV</sequence>
<dbReference type="GO" id="GO:0005739">
    <property type="term" value="C:mitochondrion"/>
    <property type="evidence" value="ECO:0007669"/>
    <property type="project" value="TreeGrafter"/>
</dbReference>
<dbReference type="Proteomes" id="UP000593566">
    <property type="component" value="Unassembled WGS sequence"/>
</dbReference>
<dbReference type="GO" id="GO:0051539">
    <property type="term" value="F:4 iron, 4 sulfur cluster binding"/>
    <property type="evidence" value="ECO:0007669"/>
    <property type="project" value="UniProtKB-KW"/>
</dbReference>
<evidence type="ECO:0000313" key="8">
    <source>
        <dbReference type="EMBL" id="KAF6224349.1"/>
    </source>
</evidence>
<dbReference type="GO" id="GO:0036297">
    <property type="term" value="P:interstrand cross-link repair"/>
    <property type="evidence" value="ECO:0007669"/>
    <property type="project" value="TreeGrafter"/>
</dbReference>
<organism evidence="8 9">
    <name type="scientific">Letharia lupina</name>
    <dbReference type="NCBI Taxonomy" id="560253"/>
    <lineage>
        <taxon>Eukaryota</taxon>
        <taxon>Fungi</taxon>
        <taxon>Dikarya</taxon>
        <taxon>Ascomycota</taxon>
        <taxon>Pezizomycotina</taxon>
        <taxon>Lecanoromycetes</taxon>
        <taxon>OSLEUM clade</taxon>
        <taxon>Lecanoromycetidae</taxon>
        <taxon>Lecanorales</taxon>
        <taxon>Lecanorineae</taxon>
        <taxon>Parmeliaceae</taxon>
        <taxon>Letharia</taxon>
    </lineage>
</organism>
<dbReference type="PANTHER" id="PTHR14464:SF4">
    <property type="entry name" value="EXONUCLEASE V"/>
    <property type="match status" value="1"/>
</dbReference>
<keyword evidence="4" id="KW-0411">Iron-sulfur</keyword>
<gene>
    <name evidence="8" type="ORF">HO133_010926</name>
</gene>
<keyword evidence="4" id="KW-0408">Iron</keyword>
<keyword evidence="4" id="KW-0479">Metal-binding</keyword>
<evidence type="ECO:0000256" key="6">
    <source>
        <dbReference type="ARBA" id="ARBA00022839"/>
    </source>
</evidence>
<dbReference type="AlphaFoldDB" id="A0A8H6CJI8"/>
<evidence type="ECO:0000256" key="5">
    <source>
        <dbReference type="ARBA" id="ARBA00022722"/>
    </source>
</evidence>
<evidence type="ECO:0000313" key="9">
    <source>
        <dbReference type="Proteomes" id="UP000593566"/>
    </source>
</evidence>
<dbReference type="InterPro" id="IPR019190">
    <property type="entry name" value="EXOV"/>
</dbReference>
<feature type="compositionally biased region" description="Basic and acidic residues" evidence="7">
    <location>
        <begin position="91"/>
        <end position="109"/>
    </location>
</feature>
<dbReference type="GeneID" id="59339316"/>
<evidence type="ECO:0000256" key="2">
    <source>
        <dbReference type="ARBA" id="ARBA00009797"/>
    </source>
</evidence>
<keyword evidence="9" id="KW-1185">Reference proteome</keyword>
<reference evidence="8 9" key="1">
    <citation type="journal article" date="2020" name="Genomics">
        <title>Complete, high-quality genomes from long-read metagenomic sequencing of two wolf lichen thalli reveals enigmatic genome architecture.</title>
        <authorList>
            <person name="McKenzie S.K."/>
            <person name="Walston R.F."/>
            <person name="Allen J.L."/>
        </authorList>
    </citation>
    <scope>NUCLEOTIDE SEQUENCE [LARGE SCALE GENOMIC DNA]</scope>
    <source>
        <strain evidence="8">WasteWater1</strain>
    </source>
</reference>
<comment type="cofactor">
    <cofactor evidence="1">
        <name>[4Fe-4S] cluster</name>
        <dbReference type="ChEBI" id="CHEBI:49883"/>
    </cofactor>
</comment>